<dbReference type="HOGENOM" id="CLU_530828_0_0_14"/>
<feature type="signal peptide" evidence="2">
    <location>
        <begin position="1"/>
        <end position="24"/>
    </location>
</feature>
<feature type="compositionally biased region" description="Low complexity" evidence="1">
    <location>
        <begin position="63"/>
        <end position="106"/>
    </location>
</feature>
<protein>
    <recommendedName>
        <fullName evidence="5">Lipoprotein</fullName>
    </recommendedName>
</protein>
<dbReference type="EMBL" id="CP011021">
    <property type="protein sequence ID" value="AKA49880.1"/>
    <property type="molecule type" value="Genomic_DNA"/>
</dbReference>
<evidence type="ECO:0000256" key="2">
    <source>
        <dbReference type="SAM" id="SignalP"/>
    </source>
</evidence>
<sequence length="513" mass="56680">MKLKGKFKFLTILSGVTVVSLPFAMISCQETQKAEKKETQPTESKPKEETSSQPKDGGTTDSGTTNPETPENPMNGEGGNTENPENPGNEGTNPPTEENPGNQEGEQPAPENPGTQEGGNVENPTNPPVEENPVNQEGEGDNQGTSESDPSTDPKTPSEKTPTPEEIEAQKAAEEKAKNDAVVAKFQGEEGVARFAYTTEYDDERNKSTLDFFYRDIDYNAGLFKDVTMTFNPESKKLISQIKLLVLAPTESKPNATAYKTQEGSRFDSFAEALGEDYILVSADQTKEDGQEFAPNYTLNGKYTFGEGFKISYKIAKRDGSFISDTIETTLPENIAPLPDKPTSFVMSSVYYSKSKYDSDMNTNTSKKLLLQRGSKASQTIEIMYDAPKFTKNFGTFTAEQELLIEKVKSLRQRIISEFLTPTRANGVETYSFINQFQDHSTYKLFISRLIFTLDKMLLNGYIYQEYYDRVYGKPTDGEGLNPNDTFQAMLKMKAKLSSSSSSSGGSSSSAYV</sequence>
<feature type="region of interest" description="Disordered" evidence="1">
    <location>
        <begin position="31"/>
        <end position="176"/>
    </location>
</feature>
<proteinExistence type="predicted"/>
<name>A0A0D5ZJN2_9BACT</name>
<evidence type="ECO:0000313" key="3">
    <source>
        <dbReference type="EMBL" id="AKA49880.1"/>
    </source>
</evidence>
<reference evidence="3 4" key="1">
    <citation type="journal article" date="2015" name="Genome Announc.">
        <title>Complete Genome Sequence of Mycoplasma meleagridis, a Possible Emerging Pathogen in Chickens.</title>
        <authorList>
            <person name="Abolnik C."/>
        </authorList>
    </citation>
    <scope>NUCLEOTIDE SEQUENCE [LARGE SCALE GENOMIC DNA]</scope>
    <source>
        <strain evidence="3 4">B2096 8B</strain>
    </source>
</reference>
<evidence type="ECO:0008006" key="5">
    <source>
        <dbReference type="Google" id="ProtNLM"/>
    </source>
</evidence>
<feature type="compositionally biased region" description="Polar residues" evidence="1">
    <location>
        <begin position="51"/>
        <end position="62"/>
    </location>
</feature>
<dbReference type="PROSITE" id="PS51257">
    <property type="entry name" value="PROKAR_LIPOPROTEIN"/>
    <property type="match status" value="1"/>
</dbReference>
<feature type="compositionally biased region" description="Low complexity" evidence="1">
    <location>
        <begin position="151"/>
        <end position="161"/>
    </location>
</feature>
<dbReference type="Proteomes" id="UP000032722">
    <property type="component" value="Chromosome"/>
</dbReference>
<dbReference type="AlphaFoldDB" id="A0A0D5ZJN2"/>
<accession>A0A0D5ZJN2</accession>
<keyword evidence="2" id="KW-0732">Signal</keyword>
<dbReference type="PATRIC" id="fig|29556.3.peg.243"/>
<feature type="compositionally biased region" description="Low complexity" evidence="1">
    <location>
        <begin position="118"/>
        <end position="137"/>
    </location>
</feature>
<feature type="compositionally biased region" description="Basic and acidic residues" evidence="1">
    <location>
        <begin position="32"/>
        <end position="50"/>
    </location>
</feature>
<dbReference type="KEGG" id="mgb:VO56_01195"/>
<gene>
    <name evidence="3" type="ORF">VO56_01195</name>
</gene>
<organism evidence="4">
    <name type="scientific">Mycoplasmopsis gallinacea</name>
    <dbReference type="NCBI Taxonomy" id="29556"/>
    <lineage>
        <taxon>Bacteria</taxon>
        <taxon>Bacillati</taxon>
        <taxon>Mycoplasmatota</taxon>
        <taxon>Mycoplasmoidales</taxon>
        <taxon>Metamycoplasmataceae</taxon>
        <taxon>Mycoplasmopsis</taxon>
    </lineage>
</organism>
<feature type="chain" id="PRO_5002300586" description="Lipoprotein" evidence="2">
    <location>
        <begin position="25"/>
        <end position="513"/>
    </location>
</feature>
<evidence type="ECO:0000313" key="4">
    <source>
        <dbReference type="Proteomes" id="UP000032722"/>
    </source>
</evidence>
<evidence type="ECO:0000256" key="1">
    <source>
        <dbReference type="SAM" id="MobiDB-lite"/>
    </source>
</evidence>